<dbReference type="SUPFAM" id="SSF55186">
    <property type="entry name" value="ThrRS/AlaRS common domain"/>
    <property type="match status" value="1"/>
</dbReference>
<organism evidence="18 19">
    <name type="scientific">Clostridium cadaveris</name>
    <dbReference type="NCBI Taxonomy" id="1529"/>
    <lineage>
        <taxon>Bacteria</taxon>
        <taxon>Bacillati</taxon>
        <taxon>Bacillota</taxon>
        <taxon>Clostridia</taxon>
        <taxon>Eubacteriales</taxon>
        <taxon>Clostridiaceae</taxon>
        <taxon>Clostridium</taxon>
    </lineage>
</organism>
<keyword evidence="7" id="KW-0436">Ligase</keyword>
<dbReference type="GO" id="GO:0005524">
    <property type="term" value="F:ATP binding"/>
    <property type="evidence" value="ECO:0007669"/>
    <property type="project" value="UniProtKB-KW"/>
</dbReference>
<comment type="subcellular location">
    <subcellularLocation>
        <location evidence="2">Cytoplasm</location>
    </subcellularLocation>
</comment>
<dbReference type="RefSeq" id="WP_074845218.1">
    <property type="nucleotide sequence ID" value="NZ_BAAACD010000008.1"/>
</dbReference>
<evidence type="ECO:0000256" key="3">
    <source>
        <dbReference type="ARBA" id="ARBA00008226"/>
    </source>
</evidence>
<dbReference type="InterPro" id="IPR009000">
    <property type="entry name" value="Transl_B-barrel_sf"/>
</dbReference>
<dbReference type="AlphaFoldDB" id="A0A1I2L945"/>
<dbReference type="GO" id="GO:0000049">
    <property type="term" value="F:tRNA binding"/>
    <property type="evidence" value="ECO:0007669"/>
    <property type="project" value="UniProtKB-KW"/>
</dbReference>
<dbReference type="GO" id="GO:0006419">
    <property type="term" value="P:alanyl-tRNA aminoacylation"/>
    <property type="evidence" value="ECO:0007669"/>
    <property type="project" value="InterPro"/>
</dbReference>
<dbReference type="Gene3D" id="3.10.310.40">
    <property type="match status" value="1"/>
</dbReference>
<reference evidence="18 19" key="1">
    <citation type="submission" date="2016-10" db="EMBL/GenBank/DDBJ databases">
        <authorList>
            <person name="de Groot N.N."/>
        </authorList>
    </citation>
    <scope>NUCLEOTIDE SEQUENCE [LARGE SCALE GENOMIC DNA]</scope>
    <source>
        <strain evidence="18 19">NLAE-zl-G419</strain>
    </source>
</reference>
<evidence type="ECO:0000256" key="9">
    <source>
        <dbReference type="ARBA" id="ARBA00022741"/>
    </source>
</evidence>
<evidence type="ECO:0000256" key="13">
    <source>
        <dbReference type="ARBA" id="ARBA00022917"/>
    </source>
</evidence>
<evidence type="ECO:0000256" key="5">
    <source>
        <dbReference type="ARBA" id="ARBA00017959"/>
    </source>
</evidence>
<dbReference type="PROSITE" id="PS50860">
    <property type="entry name" value="AA_TRNA_LIGASE_II_ALA"/>
    <property type="match status" value="1"/>
</dbReference>
<comment type="cofactor">
    <cofactor evidence="1">
        <name>Zn(2+)</name>
        <dbReference type="ChEBI" id="CHEBI:29105"/>
    </cofactor>
</comment>
<evidence type="ECO:0000256" key="10">
    <source>
        <dbReference type="ARBA" id="ARBA00022833"/>
    </source>
</evidence>
<dbReference type="SMART" id="SM00863">
    <property type="entry name" value="tRNA_SAD"/>
    <property type="match status" value="1"/>
</dbReference>
<dbReference type="Pfam" id="PF02272">
    <property type="entry name" value="DHHA1"/>
    <property type="match status" value="1"/>
</dbReference>
<keyword evidence="13" id="KW-0648">Protein biosynthesis</keyword>
<dbReference type="GO" id="GO:0005737">
    <property type="term" value="C:cytoplasm"/>
    <property type="evidence" value="ECO:0007669"/>
    <property type="project" value="UniProtKB-SubCell"/>
</dbReference>
<dbReference type="GO" id="GO:0046872">
    <property type="term" value="F:metal ion binding"/>
    <property type="evidence" value="ECO:0007669"/>
    <property type="project" value="UniProtKB-KW"/>
</dbReference>
<dbReference type="Proteomes" id="UP000182135">
    <property type="component" value="Unassembled WGS sequence"/>
</dbReference>
<feature type="domain" description="Alanyl-transfer RNA synthetases family profile" evidence="17">
    <location>
        <begin position="1"/>
        <end position="234"/>
    </location>
</feature>
<dbReference type="InterPro" id="IPR003156">
    <property type="entry name" value="DHHA1_dom"/>
</dbReference>
<evidence type="ECO:0000256" key="6">
    <source>
        <dbReference type="ARBA" id="ARBA00022555"/>
    </source>
</evidence>
<keyword evidence="10" id="KW-0862">Zinc</keyword>
<keyword evidence="8" id="KW-0479">Metal-binding</keyword>
<dbReference type="SUPFAM" id="SSF50447">
    <property type="entry name" value="Translation proteins"/>
    <property type="match status" value="1"/>
</dbReference>
<dbReference type="GeneID" id="90546067"/>
<dbReference type="OrthoDB" id="9812949at2"/>
<keyword evidence="9" id="KW-0547">Nucleotide-binding</keyword>
<keyword evidence="16" id="KW-0175">Coiled coil</keyword>
<evidence type="ECO:0000313" key="19">
    <source>
        <dbReference type="Proteomes" id="UP000182135"/>
    </source>
</evidence>
<keyword evidence="11" id="KW-0067">ATP-binding</keyword>
<evidence type="ECO:0000256" key="4">
    <source>
        <dbReference type="ARBA" id="ARBA00013168"/>
    </source>
</evidence>
<keyword evidence="6" id="KW-0820">tRNA-binding</keyword>
<evidence type="ECO:0000256" key="7">
    <source>
        <dbReference type="ARBA" id="ARBA00022598"/>
    </source>
</evidence>
<name>A0A1I2L945_9CLOT</name>
<dbReference type="Gene3D" id="3.30.980.10">
    <property type="entry name" value="Threonyl-trna Synthetase, Chain A, domain 2"/>
    <property type="match status" value="1"/>
</dbReference>
<dbReference type="PANTHER" id="PTHR43462:SF1">
    <property type="entry name" value="ALANYL-TRNA EDITING PROTEIN AARSD1"/>
    <property type="match status" value="1"/>
</dbReference>
<dbReference type="EMBL" id="FOOE01000008">
    <property type="protein sequence ID" value="SFF73616.1"/>
    <property type="molecule type" value="Genomic_DNA"/>
</dbReference>
<sequence length="398" mass="45192">MKLYYEDQYIKEFKAEIIDIKENDGKFHVVLDKTAFFPGGGGQFCDLGTIEKEKVIDVYEENGTIYHVVEKKPIKIHKASCTLDWKRRVDGMQQHLGQHVLSGCFFKLFNANTVGFHMGDEISTVDINGHLNEVQIREAERFANEIIGENIKVDFLMPDKKELKKLNLRRALPKTNEPIRVVKIGDLDINACCGVHPSSTIELRVIKIKRWEKHKSATRIEYVAGNRAVENFFKKDEFSKEVCRYLNCGDESALSTIRNMSSNMKETIDENKKLRLELGDYKIKEMLNNGEKIEDITVVKNIYQDEDVKNLGKLASRIVENNKAVVLFGVEGAGRANLIFTCSKDIKKLNMNEILKDAITLIDGRGGGNKTLAQGAGKNVSNLNSTMDYAMMKVKKLF</sequence>
<accession>A0A1I2L945</accession>
<dbReference type="Gene3D" id="2.40.30.130">
    <property type="match status" value="1"/>
</dbReference>
<gene>
    <name evidence="18" type="ORF">SAMN04487885_108122</name>
</gene>
<dbReference type="Pfam" id="PF07973">
    <property type="entry name" value="tRNA_SAD"/>
    <property type="match status" value="1"/>
</dbReference>
<evidence type="ECO:0000256" key="2">
    <source>
        <dbReference type="ARBA" id="ARBA00004496"/>
    </source>
</evidence>
<evidence type="ECO:0000313" key="18">
    <source>
        <dbReference type="EMBL" id="SFF73616.1"/>
    </source>
</evidence>
<keyword evidence="12" id="KW-0694">RNA-binding</keyword>
<dbReference type="STRING" id="1529.SAMN04487885_108122"/>
<evidence type="ECO:0000256" key="8">
    <source>
        <dbReference type="ARBA" id="ARBA00022723"/>
    </source>
</evidence>
<dbReference type="GO" id="GO:0004813">
    <property type="term" value="F:alanine-tRNA ligase activity"/>
    <property type="evidence" value="ECO:0007669"/>
    <property type="project" value="UniProtKB-EC"/>
</dbReference>
<evidence type="ECO:0000256" key="11">
    <source>
        <dbReference type="ARBA" id="ARBA00022840"/>
    </source>
</evidence>
<keyword evidence="14 18" id="KW-0030">Aminoacyl-tRNA synthetase</keyword>
<evidence type="ECO:0000256" key="1">
    <source>
        <dbReference type="ARBA" id="ARBA00001947"/>
    </source>
</evidence>
<evidence type="ECO:0000256" key="12">
    <source>
        <dbReference type="ARBA" id="ARBA00022884"/>
    </source>
</evidence>
<dbReference type="InterPro" id="IPR018163">
    <property type="entry name" value="Thr/Ala-tRNA-synth_IIc_edit"/>
</dbReference>
<comment type="similarity">
    <text evidence="3">Belongs to the class-II aminoacyl-tRNA synthetase family.</text>
</comment>
<dbReference type="PANTHER" id="PTHR43462">
    <property type="entry name" value="ALANYL-TRNA EDITING PROTEIN"/>
    <property type="match status" value="1"/>
</dbReference>
<evidence type="ECO:0000259" key="17">
    <source>
        <dbReference type="PROSITE" id="PS50860"/>
    </source>
</evidence>
<dbReference type="InterPro" id="IPR018165">
    <property type="entry name" value="Ala-tRNA-synth_IIc_core"/>
</dbReference>
<dbReference type="eggNOG" id="COG0013">
    <property type="taxonomic scope" value="Bacteria"/>
</dbReference>
<dbReference type="GO" id="GO:0002161">
    <property type="term" value="F:aminoacyl-tRNA deacylase activity"/>
    <property type="evidence" value="ECO:0007669"/>
    <property type="project" value="UniProtKB-ARBA"/>
</dbReference>
<keyword evidence="19" id="KW-1185">Reference proteome</keyword>
<proteinExistence type="inferred from homology"/>
<dbReference type="EC" id="6.1.1.7" evidence="4"/>
<feature type="coiled-coil region" evidence="16">
    <location>
        <begin position="257"/>
        <end position="284"/>
    </location>
</feature>
<evidence type="ECO:0000256" key="16">
    <source>
        <dbReference type="SAM" id="Coils"/>
    </source>
</evidence>
<evidence type="ECO:0000256" key="14">
    <source>
        <dbReference type="ARBA" id="ARBA00023146"/>
    </source>
</evidence>
<evidence type="ECO:0000256" key="15">
    <source>
        <dbReference type="ARBA" id="ARBA00032577"/>
    </source>
</evidence>
<dbReference type="InterPro" id="IPR051335">
    <property type="entry name" value="Alanyl-tRNA_Editing_Enzymes"/>
</dbReference>
<protein>
    <recommendedName>
        <fullName evidence="5">Alanine--tRNA ligase</fullName>
        <ecNumber evidence="4">6.1.1.7</ecNumber>
    </recommendedName>
    <alternativeName>
        <fullName evidence="15">Alanyl-tRNA synthetase</fullName>
    </alternativeName>
</protein>
<dbReference type="FunFam" id="3.10.310.40:FF:000001">
    <property type="entry name" value="Alanine--tRNA ligase"/>
    <property type="match status" value="1"/>
</dbReference>
<dbReference type="InterPro" id="IPR012947">
    <property type="entry name" value="tRNA_SAD"/>
</dbReference>